<feature type="non-terminal residue" evidence="1">
    <location>
        <position position="58"/>
    </location>
</feature>
<feature type="non-terminal residue" evidence="1">
    <location>
        <position position="1"/>
    </location>
</feature>
<protein>
    <submittedName>
        <fullName evidence="1">Uncharacterized protein</fullName>
    </submittedName>
</protein>
<evidence type="ECO:0000313" key="2">
    <source>
        <dbReference type="Proteomes" id="UP000076532"/>
    </source>
</evidence>
<name>A0A166IQ58_9AGAM</name>
<sequence>VPERPYTCRERRAQFFDSNAVQSSYISFRSALMWAHRWASAPLSHGRMRSEMGARGKS</sequence>
<evidence type="ECO:0000313" key="1">
    <source>
        <dbReference type="EMBL" id="KZP20062.1"/>
    </source>
</evidence>
<dbReference type="AlphaFoldDB" id="A0A166IQ58"/>
<dbReference type="Proteomes" id="UP000076532">
    <property type="component" value="Unassembled WGS sequence"/>
</dbReference>
<organism evidence="1 2">
    <name type="scientific">Athelia psychrophila</name>
    <dbReference type="NCBI Taxonomy" id="1759441"/>
    <lineage>
        <taxon>Eukaryota</taxon>
        <taxon>Fungi</taxon>
        <taxon>Dikarya</taxon>
        <taxon>Basidiomycota</taxon>
        <taxon>Agaricomycotina</taxon>
        <taxon>Agaricomycetes</taxon>
        <taxon>Agaricomycetidae</taxon>
        <taxon>Atheliales</taxon>
        <taxon>Atheliaceae</taxon>
        <taxon>Athelia</taxon>
    </lineage>
</organism>
<keyword evidence="2" id="KW-1185">Reference proteome</keyword>
<reference evidence="1 2" key="1">
    <citation type="journal article" date="2016" name="Mol. Biol. Evol.">
        <title>Comparative Genomics of Early-Diverging Mushroom-Forming Fungi Provides Insights into the Origins of Lignocellulose Decay Capabilities.</title>
        <authorList>
            <person name="Nagy L.G."/>
            <person name="Riley R."/>
            <person name="Tritt A."/>
            <person name="Adam C."/>
            <person name="Daum C."/>
            <person name="Floudas D."/>
            <person name="Sun H."/>
            <person name="Yadav J.S."/>
            <person name="Pangilinan J."/>
            <person name="Larsson K.H."/>
            <person name="Matsuura K."/>
            <person name="Barry K."/>
            <person name="Labutti K."/>
            <person name="Kuo R."/>
            <person name="Ohm R.A."/>
            <person name="Bhattacharya S.S."/>
            <person name="Shirouzu T."/>
            <person name="Yoshinaga Y."/>
            <person name="Martin F.M."/>
            <person name="Grigoriev I.V."/>
            <person name="Hibbett D.S."/>
        </authorList>
    </citation>
    <scope>NUCLEOTIDE SEQUENCE [LARGE SCALE GENOMIC DNA]</scope>
    <source>
        <strain evidence="1 2">CBS 109695</strain>
    </source>
</reference>
<proteinExistence type="predicted"/>
<gene>
    <name evidence="1" type="ORF">FIBSPDRAFT_862076</name>
</gene>
<accession>A0A166IQ58</accession>
<dbReference type="EMBL" id="KV417558">
    <property type="protein sequence ID" value="KZP20062.1"/>
    <property type="molecule type" value="Genomic_DNA"/>
</dbReference>